<evidence type="ECO:0000256" key="4">
    <source>
        <dbReference type="ARBA" id="ARBA00022701"/>
    </source>
</evidence>
<dbReference type="AlphaFoldDB" id="A0AAX6HNL8"/>
<gene>
    <name evidence="9" type="ORF">M6B38_302025</name>
</gene>
<feature type="domain" description="TPX2 C-terminal" evidence="8">
    <location>
        <begin position="244"/>
        <end position="313"/>
    </location>
</feature>
<evidence type="ECO:0000256" key="5">
    <source>
        <dbReference type="ARBA" id="ARBA00023212"/>
    </source>
</evidence>
<dbReference type="PANTHER" id="PTHR46372">
    <property type="entry name" value="PROTEIN WVD2-LIKE 3"/>
    <property type="match status" value="1"/>
</dbReference>
<comment type="caution">
    <text evidence="9">The sequence shown here is derived from an EMBL/GenBank/DDBJ whole genome shotgun (WGS) entry which is preliminary data.</text>
</comment>
<dbReference type="PANTHER" id="PTHR46372:SF2">
    <property type="entry name" value="PROTEIN WVD2-LIKE 3"/>
    <property type="match status" value="1"/>
</dbReference>
<evidence type="ECO:0000256" key="3">
    <source>
        <dbReference type="ARBA" id="ARBA00022490"/>
    </source>
</evidence>
<keyword evidence="6" id="KW-0175">Coiled coil</keyword>
<feature type="coiled-coil region" evidence="6">
    <location>
        <begin position="251"/>
        <end position="285"/>
    </location>
</feature>
<evidence type="ECO:0000313" key="10">
    <source>
        <dbReference type="Proteomes" id="UP001140949"/>
    </source>
</evidence>
<evidence type="ECO:0000256" key="1">
    <source>
        <dbReference type="ARBA" id="ARBA00004245"/>
    </source>
</evidence>
<dbReference type="GO" id="GO:0008017">
    <property type="term" value="F:microtubule binding"/>
    <property type="evidence" value="ECO:0007669"/>
    <property type="project" value="InterPro"/>
</dbReference>
<evidence type="ECO:0000256" key="2">
    <source>
        <dbReference type="ARBA" id="ARBA00005885"/>
    </source>
</evidence>
<dbReference type="InterPro" id="IPR027329">
    <property type="entry name" value="TPX2_C"/>
</dbReference>
<evidence type="ECO:0000256" key="7">
    <source>
        <dbReference type="SAM" id="MobiDB-lite"/>
    </source>
</evidence>
<feature type="compositionally biased region" description="Polar residues" evidence="7">
    <location>
        <begin position="335"/>
        <end position="344"/>
    </location>
</feature>
<organism evidence="9 10">
    <name type="scientific">Iris pallida</name>
    <name type="common">Sweet iris</name>
    <dbReference type="NCBI Taxonomy" id="29817"/>
    <lineage>
        <taxon>Eukaryota</taxon>
        <taxon>Viridiplantae</taxon>
        <taxon>Streptophyta</taxon>
        <taxon>Embryophyta</taxon>
        <taxon>Tracheophyta</taxon>
        <taxon>Spermatophyta</taxon>
        <taxon>Magnoliopsida</taxon>
        <taxon>Liliopsida</taxon>
        <taxon>Asparagales</taxon>
        <taxon>Iridaceae</taxon>
        <taxon>Iridoideae</taxon>
        <taxon>Irideae</taxon>
        <taxon>Iris</taxon>
    </lineage>
</organism>
<dbReference type="Pfam" id="PF06886">
    <property type="entry name" value="TPX2"/>
    <property type="match status" value="1"/>
</dbReference>
<reference evidence="9" key="1">
    <citation type="journal article" date="2023" name="GigaByte">
        <title>Genome assembly of the bearded iris, Iris pallida Lam.</title>
        <authorList>
            <person name="Bruccoleri R.E."/>
            <person name="Oakeley E.J."/>
            <person name="Faust A.M.E."/>
            <person name="Altorfer M."/>
            <person name="Dessus-Babus S."/>
            <person name="Burckhardt D."/>
            <person name="Oertli M."/>
            <person name="Naumann U."/>
            <person name="Petersen F."/>
            <person name="Wong J."/>
        </authorList>
    </citation>
    <scope>NUCLEOTIDE SEQUENCE</scope>
    <source>
        <strain evidence="9">GSM-AAB239-AS_SAM_17_03QT</strain>
    </source>
</reference>
<evidence type="ECO:0000313" key="9">
    <source>
        <dbReference type="EMBL" id="KAJ6842343.1"/>
    </source>
</evidence>
<name>A0AAX6HNL8_IRIPA</name>
<dbReference type="GO" id="GO:0005874">
    <property type="term" value="C:microtubule"/>
    <property type="evidence" value="ECO:0007669"/>
    <property type="project" value="UniProtKB-KW"/>
</dbReference>
<feature type="compositionally biased region" description="Polar residues" evidence="7">
    <location>
        <begin position="115"/>
        <end position="140"/>
    </location>
</feature>
<keyword evidence="4" id="KW-0493">Microtubule</keyword>
<proteinExistence type="inferred from homology"/>
<protein>
    <submittedName>
        <fullName evidence="9">Protein WVD2-like 2 isoform X2</fullName>
    </submittedName>
</protein>
<keyword evidence="3" id="KW-0963">Cytoplasm</keyword>
<sequence>MGKEVVDMCSDEESDCVLVNSASDHPSPEGPDNHTSNSVLSGSDEEICGNSAPNDPNVIPINVELIEHEVKEGTLTYPVEVSLCGNDSLPKDKGMPSITNLNLNADVSRKKGINGVQNPKNSKNINHSVKLPSKSSNVGSARSAYTVPQPFALATDKRASGGNGNRSLVPKIVGTGNKNANVNSSQSQSFLKKTEGNTALTSRNFLQADEIKRTDEEDSCSVASSTAASVKTLKGRIKTAAAPTFRCSERAEKRKEFYTKLEEKHQALEAEKNQCEARTKEEREAALKQLRKSLTFKATPIPSFYHEAPPPKVELKKLPPTRAKSPKLGRRKSCSDTTNQPRTENNNNNNEACGKVNRQSLGSYKVRNKLQTTAKNGNPICKDKEGPKAARENVNKSQPRPVTDQRITDVIIQS</sequence>
<feature type="region of interest" description="Disordered" evidence="7">
    <location>
        <begin position="1"/>
        <end position="54"/>
    </location>
</feature>
<keyword evidence="10" id="KW-1185">Reference proteome</keyword>
<dbReference type="InterPro" id="IPR044806">
    <property type="entry name" value="WVD2/WDL1-4"/>
</dbReference>
<dbReference type="Proteomes" id="UP001140949">
    <property type="component" value="Unassembled WGS sequence"/>
</dbReference>
<comment type="subcellular location">
    <subcellularLocation>
        <location evidence="1">Cytoplasm</location>
        <location evidence="1">Cytoskeleton</location>
    </subcellularLocation>
</comment>
<feature type="compositionally biased region" description="Basic and acidic residues" evidence="7">
    <location>
        <begin position="381"/>
        <end position="394"/>
    </location>
</feature>
<evidence type="ECO:0000259" key="8">
    <source>
        <dbReference type="Pfam" id="PF06886"/>
    </source>
</evidence>
<feature type="region of interest" description="Disordered" evidence="7">
    <location>
        <begin position="112"/>
        <end position="141"/>
    </location>
</feature>
<reference evidence="9" key="2">
    <citation type="submission" date="2023-04" db="EMBL/GenBank/DDBJ databases">
        <authorList>
            <person name="Bruccoleri R.E."/>
            <person name="Oakeley E.J."/>
            <person name="Faust A.-M."/>
            <person name="Dessus-Babus S."/>
            <person name="Altorfer M."/>
            <person name="Burckhardt D."/>
            <person name="Oertli M."/>
            <person name="Naumann U."/>
            <person name="Petersen F."/>
            <person name="Wong J."/>
        </authorList>
    </citation>
    <scope>NUCLEOTIDE SEQUENCE</scope>
    <source>
        <strain evidence="9">GSM-AAB239-AS_SAM_17_03QT</strain>
        <tissue evidence="9">Leaf</tissue>
    </source>
</reference>
<dbReference type="GO" id="GO:0000226">
    <property type="term" value="P:microtubule cytoskeleton organization"/>
    <property type="evidence" value="ECO:0007669"/>
    <property type="project" value="InterPro"/>
</dbReference>
<feature type="region of interest" description="Disordered" evidence="7">
    <location>
        <begin position="301"/>
        <end position="414"/>
    </location>
</feature>
<comment type="similarity">
    <text evidence="2">Belongs to the TPX2 family.</text>
</comment>
<keyword evidence="5" id="KW-0206">Cytoskeleton</keyword>
<dbReference type="EMBL" id="JANAVB010007788">
    <property type="protein sequence ID" value="KAJ6842343.1"/>
    <property type="molecule type" value="Genomic_DNA"/>
</dbReference>
<evidence type="ECO:0000256" key="6">
    <source>
        <dbReference type="SAM" id="Coils"/>
    </source>
</evidence>
<accession>A0AAX6HNL8</accession>